<dbReference type="AntiFam" id="ANF00052">
    <property type="entry name" value="Translation of DNA tandem repeat"/>
</dbReference>
<reference evidence="1 2" key="2">
    <citation type="submission" date="2010-03" db="EMBL/GenBank/DDBJ databases">
        <authorList>
            <person name="Payne S.H."/>
            <person name="Sutton G.G."/>
        </authorList>
    </citation>
    <scope>NUCLEOTIDE SEQUENCE [LARGE SCALE GENOMIC DNA]</scope>
    <source>
        <strain evidence="1 2">IP275</strain>
    </source>
</reference>
<gene>
    <name evidence="1" type="ORF">YPIP275_4034</name>
</gene>
<reference evidence="1 2" key="1">
    <citation type="submission" date="2008-01" db="EMBL/GenBank/DDBJ databases">
        <title>Yersinia pestis Strain IP275 project at JCVI/TIGR.</title>
        <authorList>
            <person name="Ravel J."/>
            <person name="Eppinger M."/>
            <person name="Fricke W.F."/>
            <person name="Rosovitz M."/>
            <person name="Lindler L.E."/>
            <person name="Bearden S."/>
            <person name="Shriefer M."/>
        </authorList>
    </citation>
    <scope>NUCLEOTIDE SEQUENCE [LARGE SCALE GENOMIC DNA]</scope>
    <source>
        <strain evidence="1 2">IP275</strain>
    </source>
</reference>
<proteinExistence type="predicted"/>
<evidence type="ECO:0000313" key="1">
    <source>
        <dbReference type="EMBL" id="EDR34051.1"/>
    </source>
</evidence>
<protein>
    <submittedName>
        <fullName evidence="1">Uncharacterized protein</fullName>
    </submittedName>
</protein>
<sequence>MYLRRLYDLPVLSVAGTLSTTSNQPSGWFFYGGYLYLPAILPARGMHQILL</sequence>
<accession>A0AAV3BHC3</accession>
<dbReference type="Proteomes" id="UP000004430">
    <property type="component" value="Unassembled WGS sequence"/>
</dbReference>
<evidence type="ECO:0000313" key="2">
    <source>
        <dbReference type="Proteomes" id="UP000004430"/>
    </source>
</evidence>
<comment type="caution">
    <text evidence="1">The sequence shown here is derived from an EMBL/GenBank/DDBJ whole genome shotgun (WGS) entry which is preliminary data.</text>
</comment>
<dbReference type="EMBL" id="AAOS02000004">
    <property type="protein sequence ID" value="EDR34051.1"/>
    <property type="molecule type" value="Genomic_DNA"/>
</dbReference>
<organism evidence="1 2">
    <name type="scientific">Yersinia pestis biovar Orientalis str. IP275</name>
    <dbReference type="NCBI Taxonomy" id="373665"/>
    <lineage>
        <taxon>Bacteria</taxon>
        <taxon>Pseudomonadati</taxon>
        <taxon>Pseudomonadota</taxon>
        <taxon>Gammaproteobacteria</taxon>
        <taxon>Enterobacterales</taxon>
        <taxon>Yersiniaceae</taxon>
        <taxon>Yersinia</taxon>
    </lineage>
</organism>
<name>A0AAV3BHC3_YERPE</name>
<dbReference type="AlphaFoldDB" id="A0AAV3BHC3"/>